<keyword evidence="3 11" id="KW-0436">Ligase</keyword>
<dbReference type="GO" id="GO:0097268">
    <property type="term" value="C:cytoophidium"/>
    <property type="evidence" value="ECO:0007669"/>
    <property type="project" value="UniProtKB-ARBA"/>
</dbReference>
<feature type="region of interest" description="Amidoligase domain" evidence="11">
    <location>
        <begin position="1"/>
        <end position="265"/>
    </location>
</feature>
<reference evidence="14 15" key="1">
    <citation type="submission" date="2015-02" db="EMBL/GenBank/DDBJ databases">
        <title>Single-cell genomics of uncultivated deep-branching MTB reveals a conserved set of magnetosome genes.</title>
        <authorList>
            <person name="Kolinko S."/>
            <person name="Richter M."/>
            <person name="Glockner F.O."/>
            <person name="Brachmann A."/>
            <person name="Schuler D."/>
        </authorList>
    </citation>
    <scope>NUCLEOTIDE SEQUENCE [LARGE SCALE GENOMIC DNA]</scope>
    <source>
        <strain evidence="14">TM-1</strain>
    </source>
</reference>
<dbReference type="CDD" id="cd01746">
    <property type="entry name" value="GATase1_CTP_Synthase"/>
    <property type="match status" value="1"/>
</dbReference>
<feature type="binding site" evidence="11">
    <location>
        <position position="13"/>
    </location>
    <ligand>
        <name>CTP</name>
        <dbReference type="ChEBI" id="CHEBI:37563"/>
        <note>allosteric inhibitor</note>
    </ligand>
</feature>
<comment type="catalytic activity">
    <reaction evidence="11">
        <text>UTP + NH4(+) + ATP = CTP + ADP + phosphate + 2 H(+)</text>
        <dbReference type="Rhea" id="RHEA:16597"/>
        <dbReference type="ChEBI" id="CHEBI:15378"/>
        <dbReference type="ChEBI" id="CHEBI:28938"/>
        <dbReference type="ChEBI" id="CHEBI:30616"/>
        <dbReference type="ChEBI" id="CHEBI:37563"/>
        <dbReference type="ChEBI" id="CHEBI:43474"/>
        <dbReference type="ChEBI" id="CHEBI:46398"/>
        <dbReference type="ChEBI" id="CHEBI:456216"/>
    </reaction>
</comment>
<feature type="binding site" evidence="11">
    <location>
        <begin position="381"/>
        <end position="384"/>
    </location>
    <ligand>
        <name>L-glutamine</name>
        <dbReference type="ChEBI" id="CHEBI:58359"/>
    </ligand>
</feature>
<protein>
    <recommendedName>
        <fullName evidence="11">CTP synthase</fullName>
        <ecNumber evidence="11">6.3.4.2</ecNumber>
    </recommendedName>
    <alternativeName>
        <fullName evidence="11">Cytidine 5'-triphosphate synthase</fullName>
    </alternativeName>
    <alternativeName>
        <fullName evidence="11">Cytidine triphosphate synthetase</fullName>
        <shortName evidence="11">CTP synthetase</shortName>
        <shortName evidence="11">CTPS</shortName>
    </alternativeName>
    <alternativeName>
        <fullName evidence="11">UTP--ammonia ligase</fullName>
    </alternativeName>
</protein>
<evidence type="ECO:0000256" key="4">
    <source>
        <dbReference type="ARBA" id="ARBA00022723"/>
    </source>
</evidence>
<feature type="binding site" evidence="11">
    <location>
        <begin position="186"/>
        <end position="191"/>
    </location>
    <ligand>
        <name>CTP</name>
        <dbReference type="ChEBI" id="CHEBI:37563"/>
        <note>allosteric inhibitor</note>
    </ligand>
</feature>
<dbReference type="InterPro" id="IPR004468">
    <property type="entry name" value="CTP_synthase"/>
</dbReference>
<dbReference type="PANTHER" id="PTHR11550:SF0">
    <property type="entry name" value="CTP SYNTHASE-RELATED"/>
    <property type="match status" value="1"/>
</dbReference>
<evidence type="ECO:0000256" key="2">
    <source>
        <dbReference type="ARBA" id="ARBA00007533"/>
    </source>
</evidence>
<feature type="binding site" evidence="11">
    <location>
        <begin position="14"/>
        <end position="19"/>
    </location>
    <ligand>
        <name>ATP</name>
        <dbReference type="ChEBI" id="CHEBI:30616"/>
    </ligand>
</feature>
<evidence type="ECO:0000256" key="6">
    <source>
        <dbReference type="ARBA" id="ARBA00022840"/>
    </source>
</evidence>
<feature type="domain" description="CTP synthase N-terminal" evidence="13">
    <location>
        <begin position="3"/>
        <end position="265"/>
    </location>
</feature>
<feature type="binding site" evidence="11">
    <location>
        <position position="13"/>
    </location>
    <ligand>
        <name>UTP</name>
        <dbReference type="ChEBI" id="CHEBI:46398"/>
    </ligand>
</feature>
<feature type="binding site" evidence="11">
    <location>
        <position position="71"/>
    </location>
    <ligand>
        <name>Mg(2+)</name>
        <dbReference type="ChEBI" id="CHEBI:18420"/>
    </ligand>
</feature>
<evidence type="ECO:0000256" key="9">
    <source>
        <dbReference type="ARBA" id="ARBA00022975"/>
    </source>
</evidence>
<dbReference type="InterPro" id="IPR017926">
    <property type="entry name" value="GATASE"/>
</dbReference>
<comment type="caution">
    <text evidence="11">Lacks conserved residue(s) required for the propagation of feature annotation.</text>
</comment>
<dbReference type="InterPro" id="IPR017456">
    <property type="entry name" value="CTP_synthase_N"/>
</dbReference>
<evidence type="ECO:0000259" key="13">
    <source>
        <dbReference type="Pfam" id="PF06418"/>
    </source>
</evidence>
<keyword evidence="5 11" id="KW-0547">Nucleotide-binding</keyword>
<proteinExistence type="inferred from homology"/>
<dbReference type="PATRIC" id="fig|29290.4.peg.2667"/>
<feature type="binding site" evidence="11">
    <location>
        <position position="353"/>
    </location>
    <ligand>
        <name>L-glutamine</name>
        <dbReference type="ChEBI" id="CHEBI:58359"/>
    </ligand>
</feature>
<evidence type="ECO:0000256" key="3">
    <source>
        <dbReference type="ARBA" id="ARBA00022598"/>
    </source>
</evidence>
<dbReference type="CDD" id="cd03113">
    <property type="entry name" value="CTPS_N"/>
    <property type="match status" value="1"/>
</dbReference>
<comment type="pathway">
    <text evidence="1 11">Pyrimidine metabolism; CTP biosynthesis via de novo pathway; CTP from UDP: step 2/2.</text>
</comment>
<dbReference type="GO" id="GO:0004359">
    <property type="term" value="F:glutaminase activity"/>
    <property type="evidence" value="ECO:0007669"/>
    <property type="project" value="RHEA"/>
</dbReference>
<keyword evidence="4 11" id="KW-0479">Metal-binding</keyword>
<name>A0A0F3GV38_9BACT</name>
<evidence type="ECO:0000256" key="5">
    <source>
        <dbReference type="ARBA" id="ARBA00022741"/>
    </source>
</evidence>
<dbReference type="InterPro" id="IPR033828">
    <property type="entry name" value="GATase1_CTP_Synthase"/>
</dbReference>
<feature type="binding site" evidence="11">
    <location>
        <begin position="146"/>
        <end position="148"/>
    </location>
    <ligand>
        <name>CTP</name>
        <dbReference type="ChEBI" id="CHEBI:37563"/>
        <note>allosteric inhibitor</note>
    </ligand>
</feature>
<evidence type="ECO:0000256" key="7">
    <source>
        <dbReference type="ARBA" id="ARBA00022842"/>
    </source>
</evidence>
<dbReference type="FunFam" id="3.40.50.880:FF:000002">
    <property type="entry name" value="CTP synthase"/>
    <property type="match status" value="1"/>
</dbReference>
<dbReference type="Gene3D" id="3.40.50.880">
    <property type="match status" value="1"/>
</dbReference>
<feature type="domain" description="Glutamine amidotransferase" evidence="12">
    <location>
        <begin position="302"/>
        <end position="536"/>
    </location>
</feature>
<evidence type="ECO:0000256" key="10">
    <source>
        <dbReference type="ARBA" id="ARBA00047781"/>
    </source>
</evidence>
<feature type="binding site" evidence="11">
    <location>
        <position position="222"/>
    </location>
    <ligand>
        <name>CTP</name>
        <dbReference type="ChEBI" id="CHEBI:37563"/>
        <note>allosteric inhibitor</note>
    </ligand>
</feature>
<dbReference type="EC" id="6.3.4.2" evidence="11"/>
<dbReference type="NCBIfam" id="TIGR00337">
    <property type="entry name" value="PyrG"/>
    <property type="match status" value="1"/>
</dbReference>
<feature type="binding site" evidence="11">
    <location>
        <position position="71"/>
    </location>
    <ligand>
        <name>ATP</name>
        <dbReference type="ChEBI" id="CHEBI:30616"/>
    </ligand>
</feature>
<dbReference type="GO" id="GO:0005524">
    <property type="term" value="F:ATP binding"/>
    <property type="evidence" value="ECO:0007669"/>
    <property type="project" value="UniProtKB-KW"/>
</dbReference>
<organism evidence="14 15">
    <name type="scientific">Candidatus Magnetobacterium bavaricum</name>
    <dbReference type="NCBI Taxonomy" id="29290"/>
    <lineage>
        <taxon>Bacteria</taxon>
        <taxon>Pseudomonadati</taxon>
        <taxon>Nitrospirota</taxon>
        <taxon>Thermodesulfovibrionia</taxon>
        <taxon>Thermodesulfovibrionales</taxon>
        <taxon>Candidatus Magnetobacteriaceae</taxon>
        <taxon>Candidatus Magnetobacterium</taxon>
    </lineage>
</organism>
<dbReference type="Pfam" id="PF00117">
    <property type="entry name" value="GATase"/>
    <property type="match status" value="1"/>
</dbReference>
<dbReference type="PROSITE" id="PS51273">
    <property type="entry name" value="GATASE_TYPE_1"/>
    <property type="match status" value="1"/>
</dbReference>
<feature type="binding site" evidence="11">
    <location>
        <position position="240"/>
    </location>
    <ligand>
        <name>ATP</name>
        <dbReference type="ChEBI" id="CHEBI:30616"/>
    </ligand>
</feature>
<keyword evidence="7 11" id="KW-0460">Magnesium</keyword>
<comment type="catalytic activity">
    <reaction evidence="11">
        <text>L-glutamine + H2O = L-glutamate + NH4(+)</text>
        <dbReference type="Rhea" id="RHEA:15889"/>
        <dbReference type="ChEBI" id="CHEBI:15377"/>
        <dbReference type="ChEBI" id="CHEBI:28938"/>
        <dbReference type="ChEBI" id="CHEBI:29985"/>
        <dbReference type="ChEBI" id="CHEBI:58359"/>
    </reaction>
</comment>
<dbReference type="GO" id="GO:0044210">
    <property type="term" value="P:'de novo' CTP biosynthetic process"/>
    <property type="evidence" value="ECO:0007669"/>
    <property type="project" value="UniProtKB-UniRule"/>
</dbReference>
<keyword evidence="6 11" id="KW-0067">ATP-binding</keyword>
<comment type="miscellaneous">
    <text evidence="11">CTPSs have evolved a hybrid strategy for distinguishing between UTP and CTP. The overlapping regions of the product feedback inhibitory and substrate sites recognize a common feature in both compounds, the triphosphate moiety. To differentiate isosteric substrate and product pyrimidine rings, an additional pocket far from the expected kinase/ligase catalytic site, specifically recognizes the cytosine and ribose portions of the product inhibitor.</text>
</comment>
<dbReference type="SUPFAM" id="SSF52540">
    <property type="entry name" value="P-loop containing nucleoside triphosphate hydrolases"/>
    <property type="match status" value="1"/>
</dbReference>
<dbReference type="FunFam" id="3.40.50.300:FF:000009">
    <property type="entry name" value="CTP synthase"/>
    <property type="match status" value="1"/>
</dbReference>
<dbReference type="GO" id="GO:0042802">
    <property type="term" value="F:identical protein binding"/>
    <property type="evidence" value="ECO:0007669"/>
    <property type="project" value="TreeGrafter"/>
</dbReference>
<keyword evidence="15" id="KW-1185">Reference proteome</keyword>
<dbReference type="UniPathway" id="UPA00159">
    <property type="reaction ID" value="UER00277"/>
</dbReference>
<evidence type="ECO:0000259" key="12">
    <source>
        <dbReference type="Pfam" id="PF00117"/>
    </source>
</evidence>
<dbReference type="EMBL" id="LACI01000852">
    <property type="protein sequence ID" value="KJU85819.1"/>
    <property type="molecule type" value="Genomic_DNA"/>
</dbReference>
<evidence type="ECO:0000256" key="11">
    <source>
        <dbReference type="HAMAP-Rule" id="MF_01227"/>
    </source>
</evidence>
<dbReference type="GO" id="GO:0005829">
    <property type="term" value="C:cytosol"/>
    <property type="evidence" value="ECO:0007669"/>
    <property type="project" value="TreeGrafter"/>
</dbReference>
<dbReference type="HAMAP" id="MF_01227">
    <property type="entry name" value="PyrG"/>
    <property type="match status" value="1"/>
</dbReference>
<dbReference type="Gene3D" id="3.40.50.300">
    <property type="entry name" value="P-loop containing nucleotide triphosphate hydrolases"/>
    <property type="match status" value="1"/>
</dbReference>
<dbReference type="GO" id="GO:0003883">
    <property type="term" value="F:CTP synthase activity"/>
    <property type="evidence" value="ECO:0007669"/>
    <property type="project" value="UniProtKB-UniRule"/>
</dbReference>
<dbReference type="NCBIfam" id="NF003792">
    <property type="entry name" value="PRK05380.1"/>
    <property type="match status" value="1"/>
</dbReference>
<evidence type="ECO:0000313" key="15">
    <source>
        <dbReference type="Proteomes" id="UP000033423"/>
    </source>
</evidence>
<evidence type="ECO:0000256" key="1">
    <source>
        <dbReference type="ARBA" id="ARBA00005171"/>
    </source>
</evidence>
<dbReference type="PANTHER" id="PTHR11550">
    <property type="entry name" value="CTP SYNTHASE"/>
    <property type="match status" value="1"/>
</dbReference>
<comment type="subunit">
    <text evidence="11">Homotetramer.</text>
</comment>
<dbReference type="GO" id="GO:0046872">
    <property type="term" value="F:metal ion binding"/>
    <property type="evidence" value="ECO:0007669"/>
    <property type="project" value="UniProtKB-KW"/>
</dbReference>
<keyword evidence="9 11" id="KW-0665">Pyrimidine biosynthesis</keyword>
<dbReference type="Proteomes" id="UP000033423">
    <property type="component" value="Unassembled WGS sequence"/>
</dbReference>
<keyword evidence="8 11" id="KW-0315">Glutamine amidotransferase</keyword>
<feature type="active site" evidence="11">
    <location>
        <position position="517"/>
    </location>
</feature>
<feature type="binding site" evidence="11">
    <location>
        <position position="472"/>
    </location>
    <ligand>
        <name>L-glutamine</name>
        <dbReference type="ChEBI" id="CHEBI:58359"/>
    </ligand>
</feature>
<comment type="activity regulation">
    <text evidence="11">Allosterically activated by GTP, when glutamine is the substrate; GTP has no effect on the reaction when ammonia is the substrate. The allosteric effector GTP functions by stabilizing the protein conformation that binds the tetrahedral intermediate(s) formed during glutamine hydrolysis. Inhibited by the product CTP, via allosteric rather than competitive inhibition.</text>
</comment>
<feature type="active site" evidence="11">
    <location>
        <position position="519"/>
    </location>
</feature>
<comment type="caution">
    <text evidence="14">The sequence shown here is derived from an EMBL/GenBank/DDBJ whole genome shotgun (WGS) entry which is preliminary data.</text>
</comment>
<dbReference type="GO" id="GO:0019856">
    <property type="term" value="P:pyrimidine nucleobase biosynthetic process"/>
    <property type="evidence" value="ECO:0007669"/>
    <property type="project" value="TreeGrafter"/>
</dbReference>
<dbReference type="Pfam" id="PF06418">
    <property type="entry name" value="CTP_synth_N"/>
    <property type="match status" value="1"/>
</dbReference>
<dbReference type="InterPro" id="IPR027417">
    <property type="entry name" value="P-loop_NTPase"/>
</dbReference>
<comment type="catalytic activity">
    <reaction evidence="10 11">
        <text>UTP + L-glutamine + ATP + H2O = CTP + L-glutamate + ADP + phosphate + 2 H(+)</text>
        <dbReference type="Rhea" id="RHEA:26426"/>
        <dbReference type="ChEBI" id="CHEBI:15377"/>
        <dbReference type="ChEBI" id="CHEBI:15378"/>
        <dbReference type="ChEBI" id="CHEBI:29985"/>
        <dbReference type="ChEBI" id="CHEBI:30616"/>
        <dbReference type="ChEBI" id="CHEBI:37563"/>
        <dbReference type="ChEBI" id="CHEBI:43474"/>
        <dbReference type="ChEBI" id="CHEBI:46398"/>
        <dbReference type="ChEBI" id="CHEBI:58359"/>
        <dbReference type="ChEBI" id="CHEBI:456216"/>
        <dbReference type="EC" id="6.3.4.2"/>
    </reaction>
</comment>
<gene>
    <name evidence="11" type="primary">pyrG</name>
    <name evidence="14" type="ORF">MBAV_002008</name>
</gene>
<feature type="binding site" evidence="11">
    <location>
        <begin position="186"/>
        <end position="191"/>
    </location>
    <ligand>
        <name>UTP</name>
        <dbReference type="ChEBI" id="CHEBI:46398"/>
    </ligand>
</feature>
<comment type="similarity">
    <text evidence="2 11">Belongs to the CTP synthase family.</text>
</comment>
<evidence type="ECO:0000313" key="14">
    <source>
        <dbReference type="EMBL" id="KJU85819.1"/>
    </source>
</evidence>
<dbReference type="AlphaFoldDB" id="A0A0F3GV38"/>
<dbReference type="InterPro" id="IPR029062">
    <property type="entry name" value="Class_I_gatase-like"/>
</dbReference>
<comment type="function">
    <text evidence="11">Catalyzes the ATP-dependent amination of UTP to CTP with either L-glutamine or ammonia as the source of nitrogen. Regulates intracellular CTP levels through interactions with the four ribonucleotide triphosphates.</text>
</comment>
<feature type="binding site" evidence="11">
    <location>
        <position position="222"/>
    </location>
    <ligand>
        <name>UTP</name>
        <dbReference type="ChEBI" id="CHEBI:46398"/>
    </ligand>
</feature>
<dbReference type="SUPFAM" id="SSF52317">
    <property type="entry name" value="Class I glutamine amidotransferase-like"/>
    <property type="match status" value="1"/>
</dbReference>
<feature type="binding site" evidence="11">
    <location>
        <position position="139"/>
    </location>
    <ligand>
        <name>Mg(2+)</name>
        <dbReference type="ChEBI" id="CHEBI:18420"/>
    </ligand>
</feature>
<accession>A0A0F3GV38</accession>
<feature type="active site" description="Nucleophile; for glutamine hydrolysis" evidence="11">
    <location>
        <position position="380"/>
    </location>
</feature>
<feature type="binding site" evidence="11">
    <location>
        <position position="404"/>
    </location>
    <ligand>
        <name>L-glutamine</name>
        <dbReference type="ChEBI" id="CHEBI:58359"/>
    </ligand>
</feature>
<evidence type="ECO:0000256" key="8">
    <source>
        <dbReference type="ARBA" id="ARBA00022962"/>
    </source>
</evidence>
<sequence>MAKYIFLTGGVVSSLGKGIAASAVGALLEARGMTVTLQKLDPYINIDPGTLSPFQHGEVFVTDDGTETDLDLGHYERFTHVRATIANNFTTGKIYYNVIKKEREGHYLGQTIQVVPHITDEIKSVIKNAAGDKDIVIVEIGGTIGDIESLPFMEAIRQMPYDVGRDNCMYLHLTLVPYIKSAEELKSKPTQHSVKELREIGIQPDALLCRCDRPLPEDMKHKIALHCNLDVGSVVGVVDVDTIYEVPLVLHNEGLDELINRNLHLSSPVPVLDRWTDVVKRIKSPSSGKVTIALVGKYTDYKDAYKSLTESLIHGGIANDVRVNFRWVDSEDIEVGGVDRGLLESDGILVPGGFGHRGIEGKIAAVRYAREKRIPYFGICLGMQCAVIEFARNVCGLDGANSTEFDEHTPDPVIYLMQTWYDHRQNTVQERNMQTQKGGSMRLGSYPCVLTPDSYSHQAYESPEISERHRHRYEFNNAYRHILGAKGLLISGLSPDKQLVEIVELPDHPWFVGCQFHPEFKSRPTDPHPLFRAFIAAALREKRSLFP</sequence>